<comment type="caution">
    <text evidence="2">The sequence shown here is derived from an EMBL/GenBank/DDBJ whole genome shotgun (WGS) entry which is preliminary data.</text>
</comment>
<reference evidence="2" key="1">
    <citation type="journal article" date="2019" name="Appl. Environ. Microbiol.">
        <title>An in vitro enrichment strategy for formulating synergistic synbiotics.</title>
        <authorList>
            <person name="Kok C.R."/>
            <person name="Quintero D.F.G."/>
            <person name="Niyirora C."/>
            <person name="Rose D."/>
            <person name="Li A."/>
            <person name="Hutkins R."/>
        </authorList>
    </citation>
    <scope>NUCLEOTIDE SEQUENCE</scope>
    <source>
        <strain evidence="2">CR15</strain>
    </source>
</reference>
<feature type="region of interest" description="Disordered" evidence="1">
    <location>
        <begin position="77"/>
        <end position="112"/>
    </location>
</feature>
<organism evidence="2 3">
    <name type="scientific">Bifidobacterium longum subsp. longum</name>
    <dbReference type="NCBI Taxonomy" id="1679"/>
    <lineage>
        <taxon>Bacteria</taxon>
        <taxon>Bacillati</taxon>
        <taxon>Actinomycetota</taxon>
        <taxon>Actinomycetes</taxon>
        <taxon>Bifidobacteriales</taxon>
        <taxon>Bifidobacteriaceae</taxon>
        <taxon>Bifidobacterium</taxon>
    </lineage>
</organism>
<sequence length="129" mass="14366">MMGTVSTRIEEGDGFKVLRYGLGSIVLIIGYPQSESDLIDARDAIAKQFDYEISMNGRRHGGHRSVRAAAMPESVVDLNQRPPQGGTRIEIDKRPLGDTESPTSNRNHATRRGGALQFIENLRRILFSR</sequence>
<dbReference type="EMBL" id="SZNG01000006">
    <property type="protein sequence ID" value="TPH36151.1"/>
    <property type="molecule type" value="Genomic_DNA"/>
</dbReference>
<evidence type="ECO:0000256" key="1">
    <source>
        <dbReference type="SAM" id="MobiDB-lite"/>
    </source>
</evidence>
<reference evidence="2" key="2">
    <citation type="submission" date="2019-04" db="EMBL/GenBank/DDBJ databases">
        <authorList>
            <person name="Kok C.R."/>
            <person name="Hutkins R."/>
        </authorList>
    </citation>
    <scope>NUCLEOTIDE SEQUENCE</scope>
    <source>
        <strain evidence="2">CR15</strain>
    </source>
</reference>
<evidence type="ECO:0000313" key="2">
    <source>
        <dbReference type="EMBL" id="TPH36151.1"/>
    </source>
</evidence>
<accession>A0AA46Q8Q5</accession>
<dbReference type="AlphaFoldDB" id="A0AA46Q8Q5"/>
<dbReference type="RefSeq" id="WP_196332654.1">
    <property type="nucleotide sequence ID" value="NZ_SZNG01000006.1"/>
</dbReference>
<proteinExistence type="predicted"/>
<protein>
    <submittedName>
        <fullName evidence="2">Uncharacterized protein</fullName>
    </submittedName>
</protein>
<dbReference type="Proteomes" id="UP000315512">
    <property type="component" value="Unassembled WGS sequence"/>
</dbReference>
<name>A0AA46Q8Q5_BIFLL</name>
<gene>
    <name evidence="2" type="ORF">FCO76_05070</name>
</gene>
<evidence type="ECO:0000313" key="3">
    <source>
        <dbReference type="Proteomes" id="UP000315512"/>
    </source>
</evidence>